<evidence type="ECO:0000256" key="1">
    <source>
        <dbReference type="ARBA" id="ARBA00004123"/>
    </source>
</evidence>
<keyword evidence="3" id="KW-0805">Transcription regulation</keyword>
<dbReference type="GO" id="GO:0003700">
    <property type="term" value="F:DNA-binding transcription factor activity"/>
    <property type="evidence" value="ECO:0007669"/>
    <property type="project" value="InterPro"/>
</dbReference>
<protein>
    <recommendedName>
        <fullName evidence="10">BZIP domain-containing protein</fullName>
    </recommendedName>
</protein>
<keyword evidence="6" id="KW-0804">Transcription</keyword>
<keyword evidence="7" id="KW-0539">Nucleus</keyword>
<feature type="compositionally biased region" description="Low complexity" evidence="9">
    <location>
        <begin position="396"/>
        <end position="410"/>
    </location>
</feature>
<name>A0A2I1D5N4_ASPC2</name>
<sequence>MPDPLYDFSLDLRQNAILNPPRGQNSSLSSEIDTIDPLRTSSFNFSPLPPPPESPVPGPLNFSLDSSSSSSLNSIPPFDFTSSTTDHFQQQWPPTPPPTQPLAPQNPDYSLNNNNSPSEDFVLFPAQSNARDPRPQSPANAAHRLAAYQSYLVRSGHLPRRHSTCLPQQQFSPSPTQVPQVTRLAPQSTGFPLSSSLRSSPSSRKHLLRLHAAAVASNAAPVIHANRPPVPLFHDSSVNSPYQNQQEQPSRRIMSVPNIANDMPELFDFSEHFEDFDSTMLSPHQLHTGILPAKDGAPTGTISPKDLLMDASAPPSASFTDLSTPSFDSPGYFSQDTSPMFATDMELGPGHEEWDSLFPAQDGFPLAFDSKAFDPAALDVVAALAQPTTDAPPASPAVRSVASPAPSASPNRVTKPSSLSGINGRQRKPLSPLKFDTADPVAAKRARNTEAARKSRARKLERQGGMEKRIAELEKSLEEAQQREQYWKALAQSKA</sequence>
<dbReference type="Gene3D" id="3.30.160.60">
    <property type="entry name" value="Classic Zinc Finger"/>
    <property type="match status" value="1"/>
</dbReference>
<dbReference type="FunFam" id="3.30.160.60:FF:001491">
    <property type="entry name" value="Cross-pathway control protein A"/>
    <property type="match status" value="1"/>
</dbReference>
<evidence type="ECO:0000256" key="4">
    <source>
        <dbReference type="ARBA" id="ARBA00023125"/>
    </source>
</evidence>
<evidence type="ECO:0000256" key="3">
    <source>
        <dbReference type="ARBA" id="ARBA00023015"/>
    </source>
</evidence>
<dbReference type="RefSeq" id="XP_024693781.1">
    <property type="nucleotide sequence ID" value="XM_024838829.1"/>
</dbReference>
<feature type="region of interest" description="Disordered" evidence="9">
    <location>
        <begin position="388"/>
        <end position="467"/>
    </location>
</feature>
<dbReference type="GO" id="GO:0008652">
    <property type="term" value="P:amino acid biosynthetic process"/>
    <property type="evidence" value="ECO:0007669"/>
    <property type="project" value="UniProtKB-KW"/>
</dbReference>
<evidence type="ECO:0000256" key="9">
    <source>
        <dbReference type="SAM" id="MobiDB-lite"/>
    </source>
</evidence>
<evidence type="ECO:0000256" key="7">
    <source>
        <dbReference type="ARBA" id="ARBA00023242"/>
    </source>
</evidence>
<reference evidence="11" key="1">
    <citation type="submission" date="2016-12" db="EMBL/GenBank/DDBJ databases">
        <title>The genomes of Aspergillus section Nigri reveals drivers in fungal speciation.</title>
        <authorList>
            <consortium name="DOE Joint Genome Institute"/>
            <person name="Vesth T.C."/>
            <person name="Nybo J."/>
            <person name="Theobald S."/>
            <person name="Brandl J."/>
            <person name="Frisvad J.C."/>
            <person name="Nielsen K.F."/>
            <person name="Lyhne E.K."/>
            <person name="Kogle M.E."/>
            <person name="Kuo A."/>
            <person name="Riley R."/>
            <person name="Clum A."/>
            <person name="Nolan M."/>
            <person name="Lipzen A."/>
            <person name="Salamov A."/>
            <person name="Henrissat B."/>
            <person name="Wiebenga A."/>
            <person name="De vries R.P."/>
            <person name="Grigoriev I.V."/>
            <person name="Mortensen U.H."/>
            <person name="Andersen M.R."/>
            <person name="Baker S.E."/>
        </authorList>
    </citation>
    <scope>NUCLEOTIDE SEQUENCE</scope>
    <source>
        <strain evidence="11">IBT 28561</strain>
    </source>
</reference>
<comment type="caution">
    <text evidence="11">The sequence shown here is derived from an EMBL/GenBank/DDBJ whole genome shotgun (WGS) entry which is preliminary data.</text>
</comment>
<accession>A0A2I1D5N4</accession>
<keyword evidence="4" id="KW-0238">DNA-binding</keyword>
<dbReference type="GeneID" id="36546353"/>
<evidence type="ECO:0000313" key="11">
    <source>
        <dbReference type="EMBL" id="PKY05187.1"/>
    </source>
</evidence>
<feature type="compositionally biased region" description="Basic and acidic residues" evidence="9">
    <location>
        <begin position="447"/>
        <end position="467"/>
    </location>
</feature>
<proteinExistence type="inferred from homology"/>
<evidence type="ECO:0000256" key="2">
    <source>
        <dbReference type="ARBA" id="ARBA00022605"/>
    </source>
</evidence>
<dbReference type="GO" id="GO:0005634">
    <property type="term" value="C:nucleus"/>
    <property type="evidence" value="ECO:0007669"/>
    <property type="project" value="UniProtKB-SubCell"/>
</dbReference>
<evidence type="ECO:0000313" key="12">
    <source>
        <dbReference type="Proteomes" id="UP000234254"/>
    </source>
</evidence>
<dbReference type="InterPro" id="IPR046347">
    <property type="entry name" value="bZIP_sf"/>
</dbReference>
<dbReference type="Pfam" id="PF07716">
    <property type="entry name" value="bZIP_2"/>
    <property type="match status" value="1"/>
</dbReference>
<comment type="similarity">
    <text evidence="8">Belongs to the bZIP family. GCN4 subfamily.</text>
</comment>
<dbReference type="InterPro" id="IPR004827">
    <property type="entry name" value="bZIP"/>
</dbReference>
<dbReference type="Proteomes" id="UP000234254">
    <property type="component" value="Unassembled WGS sequence"/>
</dbReference>
<evidence type="ECO:0000256" key="5">
    <source>
        <dbReference type="ARBA" id="ARBA00023159"/>
    </source>
</evidence>
<keyword evidence="12" id="KW-1185">Reference proteome</keyword>
<dbReference type="AlphaFoldDB" id="A0A2I1D5N4"/>
<feature type="compositionally biased region" description="Pro residues" evidence="9">
    <location>
        <begin position="47"/>
        <end position="58"/>
    </location>
</feature>
<feature type="compositionally biased region" description="Low complexity" evidence="9">
    <location>
        <begin position="59"/>
        <end position="79"/>
    </location>
</feature>
<keyword evidence="5" id="KW-0010">Activator</keyword>
<dbReference type="CDD" id="cd12193">
    <property type="entry name" value="bZIP_GCN4"/>
    <property type="match status" value="1"/>
</dbReference>
<evidence type="ECO:0000259" key="10">
    <source>
        <dbReference type="PROSITE" id="PS00036"/>
    </source>
</evidence>
<dbReference type="GO" id="GO:0003677">
    <property type="term" value="F:DNA binding"/>
    <property type="evidence" value="ECO:0007669"/>
    <property type="project" value="UniProtKB-KW"/>
</dbReference>
<feature type="region of interest" description="Disordered" evidence="9">
    <location>
        <begin position="17"/>
        <end position="121"/>
    </location>
</feature>
<dbReference type="SUPFAM" id="SSF57959">
    <property type="entry name" value="Leucine zipper domain"/>
    <property type="match status" value="1"/>
</dbReference>
<comment type="subcellular location">
    <subcellularLocation>
        <location evidence="1">Nucleus</location>
    </subcellularLocation>
</comment>
<dbReference type="PROSITE" id="PS00036">
    <property type="entry name" value="BZIP_BASIC"/>
    <property type="match status" value="1"/>
</dbReference>
<dbReference type="EMBL" id="MSFM01000005">
    <property type="protein sequence ID" value="PKY05187.1"/>
    <property type="molecule type" value="Genomic_DNA"/>
</dbReference>
<dbReference type="OrthoDB" id="5419235at2759"/>
<dbReference type="VEuPathDB" id="FungiDB:P168DRAFT_304232"/>
<feature type="domain" description="BZIP" evidence="10">
    <location>
        <begin position="444"/>
        <end position="458"/>
    </location>
</feature>
<organism evidence="11 12">
    <name type="scientific">Aspergillus campestris (strain IBT 28561)</name>
    <dbReference type="NCBI Taxonomy" id="1392248"/>
    <lineage>
        <taxon>Eukaryota</taxon>
        <taxon>Fungi</taxon>
        <taxon>Dikarya</taxon>
        <taxon>Ascomycota</taxon>
        <taxon>Pezizomycotina</taxon>
        <taxon>Eurotiomycetes</taxon>
        <taxon>Eurotiomycetidae</taxon>
        <taxon>Eurotiales</taxon>
        <taxon>Aspergillaceae</taxon>
        <taxon>Aspergillus</taxon>
        <taxon>Aspergillus subgen. Circumdati</taxon>
    </lineage>
</organism>
<feature type="compositionally biased region" description="Polar residues" evidence="9">
    <location>
        <begin position="411"/>
        <end position="423"/>
    </location>
</feature>
<feature type="compositionally biased region" description="Polar residues" evidence="9">
    <location>
        <begin position="108"/>
        <end position="118"/>
    </location>
</feature>
<keyword evidence="2" id="KW-0028">Amino-acid biosynthesis</keyword>
<feature type="compositionally biased region" description="Polar residues" evidence="9">
    <location>
        <begin position="22"/>
        <end position="32"/>
    </location>
</feature>
<evidence type="ECO:0000256" key="8">
    <source>
        <dbReference type="ARBA" id="ARBA00061302"/>
    </source>
</evidence>
<evidence type="ECO:0000256" key="6">
    <source>
        <dbReference type="ARBA" id="ARBA00023163"/>
    </source>
</evidence>
<gene>
    <name evidence="11" type="ORF">P168DRAFT_304232</name>
</gene>